<dbReference type="PROSITE" id="PS01097">
    <property type="entry name" value="HUPF_HYPC"/>
    <property type="match status" value="1"/>
</dbReference>
<dbReference type="OrthoDB" id="9806017at2"/>
<accession>A0A6B8KBC5</accession>
<protein>
    <recommendedName>
        <fullName evidence="3">Hydrogenase maturation factor HypC</fullName>
    </recommendedName>
</protein>
<dbReference type="GO" id="GO:0051604">
    <property type="term" value="P:protein maturation"/>
    <property type="evidence" value="ECO:0007669"/>
    <property type="project" value="TreeGrafter"/>
</dbReference>
<dbReference type="KEGG" id="mhey:H2LOC_000865"/>
<comment type="function">
    <text evidence="2">Involved in the maturation of [NiFe] hydrogenases. Involved in the biosynthesis of the Fe(CN)(2)CO cofactor.</text>
</comment>
<gene>
    <name evidence="4" type="primary">hypC</name>
    <name evidence="4" type="ORF">H2LOC_000865</name>
</gene>
<dbReference type="GO" id="GO:0005506">
    <property type="term" value="F:iron ion binding"/>
    <property type="evidence" value="ECO:0007669"/>
    <property type="project" value="TreeGrafter"/>
</dbReference>
<dbReference type="Gene3D" id="2.30.30.140">
    <property type="match status" value="1"/>
</dbReference>
<dbReference type="GO" id="GO:1902670">
    <property type="term" value="F:carbon dioxide binding"/>
    <property type="evidence" value="ECO:0007669"/>
    <property type="project" value="TreeGrafter"/>
</dbReference>
<keyword evidence="5" id="KW-1185">Reference proteome</keyword>
<dbReference type="Proteomes" id="UP000309061">
    <property type="component" value="Chromosome"/>
</dbReference>
<evidence type="ECO:0000256" key="3">
    <source>
        <dbReference type="ARBA" id="ARBA00071976"/>
    </source>
</evidence>
<dbReference type="PANTHER" id="PTHR35177:SF2">
    <property type="entry name" value="HYDROGENASE MATURATION FACTOR HYBG"/>
    <property type="match status" value="1"/>
</dbReference>
<dbReference type="SUPFAM" id="SSF159127">
    <property type="entry name" value="HupF/HypC-like"/>
    <property type="match status" value="1"/>
</dbReference>
<dbReference type="InterPro" id="IPR019812">
    <property type="entry name" value="Hydgase_assmbl_chp_CS"/>
</dbReference>
<evidence type="ECO:0000313" key="4">
    <source>
        <dbReference type="EMBL" id="QGM44365.1"/>
    </source>
</evidence>
<dbReference type="RefSeq" id="WP_136494671.1">
    <property type="nucleotide sequence ID" value="NZ_CP046052.1"/>
</dbReference>
<dbReference type="InterPro" id="IPR001109">
    <property type="entry name" value="Hydrogenase_HupF/HypC"/>
</dbReference>
<organism evidence="4 5">
    <name type="scientific">Methylocystis heyeri</name>
    <dbReference type="NCBI Taxonomy" id="391905"/>
    <lineage>
        <taxon>Bacteria</taxon>
        <taxon>Pseudomonadati</taxon>
        <taxon>Pseudomonadota</taxon>
        <taxon>Alphaproteobacteria</taxon>
        <taxon>Hyphomicrobiales</taxon>
        <taxon>Methylocystaceae</taxon>
        <taxon>Methylocystis</taxon>
    </lineage>
</organism>
<dbReference type="PRINTS" id="PR00445">
    <property type="entry name" value="HUPFHYPC"/>
</dbReference>
<reference evidence="4 5" key="1">
    <citation type="submission" date="2019-11" db="EMBL/GenBank/DDBJ databases">
        <title>The genome sequence of Methylocystis heyeri.</title>
        <authorList>
            <person name="Oshkin I.Y."/>
            <person name="Miroshnikov K."/>
            <person name="Dedysh S.N."/>
        </authorList>
    </citation>
    <scope>NUCLEOTIDE SEQUENCE [LARGE SCALE GENOMIC DNA]</scope>
    <source>
        <strain evidence="4 5">H2</strain>
    </source>
</reference>
<dbReference type="EMBL" id="CP046052">
    <property type="protein sequence ID" value="QGM44365.1"/>
    <property type="molecule type" value="Genomic_DNA"/>
</dbReference>
<dbReference type="PANTHER" id="PTHR35177">
    <property type="entry name" value="HYDROGENASE MATURATION FACTOR HYBG"/>
    <property type="match status" value="1"/>
</dbReference>
<dbReference type="Pfam" id="PF01455">
    <property type="entry name" value="HupF_HypC"/>
    <property type="match status" value="1"/>
</dbReference>
<dbReference type="FunFam" id="2.30.30.140:FF:000022">
    <property type="entry name" value="Hydrogenase assembly chaperone HybG"/>
    <property type="match status" value="1"/>
</dbReference>
<proteinExistence type="inferred from homology"/>
<comment type="similarity">
    <text evidence="1">Belongs to the HupF/HypC family.</text>
</comment>
<evidence type="ECO:0000256" key="1">
    <source>
        <dbReference type="ARBA" id="ARBA00006018"/>
    </source>
</evidence>
<sequence>MCLAIPAKVTELLGDDMARIDMDGVSKVINVALVEDLSLGDFVVVHVGYALSRIDPEEAELTLSLLREAALVGNAS</sequence>
<dbReference type="NCBIfam" id="TIGR00074">
    <property type="entry name" value="hypC_hupF"/>
    <property type="match status" value="1"/>
</dbReference>
<dbReference type="AlphaFoldDB" id="A0A6B8KBC5"/>
<evidence type="ECO:0000313" key="5">
    <source>
        <dbReference type="Proteomes" id="UP000309061"/>
    </source>
</evidence>
<evidence type="ECO:0000256" key="2">
    <source>
        <dbReference type="ARBA" id="ARBA00053969"/>
    </source>
</evidence>
<name>A0A6B8KBC5_9HYPH</name>